<proteinExistence type="predicted"/>
<dbReference type="PANTHER" id="PTHR45749:SF21">
    <property type="entry name" value="DUF4371 DOMAIN-CONTAINING PROTEIN"/>
    <property type="match status" value="1"/>
</dbReference>
<organism evidence="2 3">
    <name type="scientific">Dryococelus australis</name>
    <dbReference type="NCBI Taxonomy" id="614101"/>
    <lineage>
        <taxon>Eukaryota</taxon>
        <taxon>Metazoa</taxon>
        <taxon>Ecdysozoa</taxon>
        <taxon>Arthropoda</taxon>
        <taxon>Hexapoda</taxon>
        <taxon>Insecta</taxon>
        <taxon>Pterygota</taxon>
        <taxon>Neoptera</taxon>
        <taxon>Polyneoptera</taxon>
        <taxon>Phasmatodea</taxon>
        <taxon>Verophasmatodea</taxon>
        <taxon>Anareolatae</taxon>
        <taxon>Phasmatidae</taxon>
        <taxon>Eurycanthinae</taxon>
        <taxon>Dryococelus</taxon>
    </lineage>
</organism>
<dbReference type="PANTHER" id="PTHR45749">
    <property type="match status" value="1"/>
</dbReference>
<sequence>MLKKNVNAYKNPNHFLNDVKETVTKLINKYLKSLKVNMKLFTEYERGIGENIEYVESSFKTKNEIILKSTNLEEYYANSISKIIAEMGAFEAKGSQWVLNRIFKLEVRMNKYVPFKGSSYVDLLEKSKISRRAPMNGAVVAGQFRRCGASTTKQAFTTPTNDNDCKTLVNHLYTIAFQQYGGVGTAQILEMSGRMATRHSTWSCVEIVLVIWTDQRIQKARRWATRDIASDVGLSYYIIASFWQAPTIAKNTYLEVIIAGGETREHHYTPKTKPSSKKCKLVTSLPRKKVKAWLSTFKIKDAVIWDVQSLLRHEFLQRKEINPVDSMVAQWPYCSPTYTANRTPFPAGSTRTFVSGILADAIIGQGHDESPSSVCMGNVLELIELRAKDKGKEINEIMRMRDQAYDGASNMEWLRDLRKMSQELCILIIFENSLSWPITTVSAERSFSTLRRLKTNLRCTMGEDRLSGLALMANDGMDTRGNPASKGAIRATLTRTPSASSLLRARCAMFPSQRCNVEIRSVTQGFEKRSVNRERPDLWRPAACSEKHLARDNTFSLSHVIADDRHALSLVRIQPLPIRPVGNVSEVTDYESCLLRDVLAIRGRVARGQKGRHRARTCESTREVLKRRTAFPLHRYNYETSNVALAEKQFTVATLRLDCAACKLALLQIRSTV</sequence>
<gene>
    <name evidence="2" type="ORF">PR048_001258</name>
</gene>
<evidence type="ECO:0000313" key="3">
    <source>
        <dbReference type="Proteomes" id="UP001159363"/>
    </source>
</evidence>
<dbReference type="InterPro" id="IPR008906">
    <property type="entry name" value="HATC_C_dom"/>
</dbReference>
<dbReference type="Pfam" id="PF05699">
    <property type="entry name" value="Dimer_Tnp_hAT"/>
    <property type="match status" value="1"/>
</dbReference>
<dbReference type="EMBL" id="JARBHB010000001">
    <property type="protein sequence ID" value="KAJ8895918.1"/>
    <property type="molecule type" value="Genomic_DNA"/>
</dbReference>
<feature type="domain" description="HAT C-terminal dimerisation" evidence="1">
    <location>
        <begin position="411"/>
        <end position="473"/>
    </location>
</feature>
<evidence type="ECO:0000313" key="2">
    <source>
        <dbReference type="EMBL" id="KAJ8895918.1"/>
    </source>
</evidence>
<protein>
    <recommendedName>
        <fullName evidence="1">HAT C-terminal dimerisation domain-containing protein</fullName>
    </recommendedName>
</protein>
<comment type="caution">
    <text evidence="2">The sequence shown here is derived from an EMBL/GenBank/DDBJ whole genome shotgun (WGS) entry which is preliminary data.</text>
</comment>
<accession>A0ABQ9IGW1</accession>
<dbReference type="Proteomes" id="UP001159363">
    <property type="component" value="Chromosome 1"/>
</dbReference>
<keyword evidence="3" id="KW-1185">Reference proteome</keyword>
<reference evidence="2 3" key="1">
    <citation type="submission" date="2023-02" db="EMBL/GenBank/DDBJ databases">
        <title>LHISI_Scaffold_Assembly.</title>
        <authorList>
            <person name="Stuart O.P."/>
            <person name="Cleave R."/>
            <person name="Magrath M.J.L."/>
            <person name="Mikheyev A.S."/>
        </authorList>
    </citation>
    <scope>NUCLEOTIDE SEQUENCE [LARGE SCALE GENOMIC DNA]</scope>
    <source>
        <strain evidence="2">Daus_M_001</strain>
        <tissue evidence="2">Leg muscle</tissue>
    </source>
</reference>
<name>A0ABQ9IGW1_9NEOP</name>
<evidence type="ECO:0000259" key="1">
    <source>
        <dbReference type="Pfam" id="PF05699"/>
    </source>
</evidence>